<feature type="region of interest" description="Disordered" evidence="3">
    <location>
        <begin position="556"/>
        <end position="577"/>
    </location>
</feature>
<dbReference type="GO" id="GO:1990414">
    <property type="term" value="P:replication-born double-strand break repair via sister chromatid exchange"/>
    <property type="evidence" value="ECO:0007669"/>
    <property type="project" value="TreeGrafter"/>
</dbReference>
<accession>A0A922CGX9</accession>
<dbReference type="GO" id="GO:0003682">
    <property type="term" value="F:chromatin binding"/>
    <property type="evidence" value="ECO:0007669"/>
    <property type="project" value="TreeGrafter"/>
</dbReference>
<evidence type="ECO:0000313" key="5">
    <source>
        <dbReference type="EMBL" id="KAG6445716.1"/>
    </source>
</evidence>
<comment type="subcellular location">
    <subcellularLocation>
        <location evidence="1">Nucleus</location>
    </subcellularLocation>
</comment>
<dbReference type="GO" id="GO:0008278">
    <property type="term" value="C:cohesin complex"/>
    <property type="evidence" value="ECO:0007669"/>
    <property type="project" value="InterPro"/>
</dbReference>
<gene>
    <name evidence="5" type="ORF">O3G_MSEX004073</name>
</gene>
<feature type="domain" description="Rad21/Rec8-like protein N-terminal" evidence="4">
    <location>
        <begin position="1"/>
        <end position="98"/>
    </location>
</feature>
<reference evidence="5" key="1">
    <citation type="journal article" date="2016" name="Insect Biochem. Mol. Biol.">
        <title>Multifaceted biological insights from a draft genome sequence of the tobacco hornworm moth, Manduca sexta.</title>
        <authorList>
            <person name="Kanost M.R."/>
            <person name="Arrese E.L."/>
            <person name="Cao X."/>
            <person name="Chen Y.R."/>
            <person name="Chellapilla S."/>
            <person name="Goldsmith M.R."/>
            <person name="Grosse-Wilde E."/>
            <person name="Heckel D.G."/>
            <person name="Herndon N."/>
            <person name="Jiang H."/>
            <person name="Papanicolaou A."/>
            <person name="Qu J."/>
            <person name="Soulages J.L."/>
            <person name="Vogel H."/>
            <person name="Walters J."/>
            <person name="Waterhouse R.M."/>
            <person name="Ahn S.J."/>
            <person name="Almeida F.C."/>
            <person name="An C."/>
            <person name="Aqrawi P."/>
            <person name="Bretschneider A."/>
            <person name="Bryant W.B."/>
            <person name="Bucks S."/>
            <person name="Chao H."/>
            <person name="Chevignon G."/>
            <person name="Christen J.M."/>
            <person name="Clarke D.F."/>
            <person name="Dittmer N.T."/>
            <person name="Ferguson L.C.F."/>
            <person name="Garavelou S."/>
            <person name="Gordon K.H.J."/>
            <person name="Gunaratna R.T."/>
            <person name="Han Y."/>
            <person name="Hauser F."/>
            <person name="He Y."/>
            <person name="Heidel-Fischer H."/>
            <person name="Hirsh A."/>
            <person name="Hu Y."/>
            <person name="Jiang H."/>
            <person name="Kalra D."/>
            <person name="Klinner C."/>
            <person name="Konig C."/>
            <person name="Kovar C."/>
            <person name="Kroll A.R."/>
            <person name="Kuwar S.S."/>
            <person name="Lee S.L."/>
            <person name="Lehman R."/>
            <person name="Li K."/>
            <person name="Li Z."/>
            <person name="Liang H."/>
            <person name="Lovelace S."/>
            <person name="Lu Z."/>
            <person name="Mansfield J.H."/>
            <person name="McCulloch K.J."/>
            <person name="Mathew T."/>
            <person name="Morton B."/>
            <person name="Muzny D.M."/>
            <person name="Neunemann D."/>
            <person name="Ongeri F."/>
            <person name="Pauchet Y."/>
            <person name="Pu L.L."/>
            <person name="Pyrousis I."/>
            <person name="Rao X.J."/>
            <person name="Redding A."/>
            <person name="Roesel C."/>
            <person name="Sanchez-Gracia A."/>
            <person name="Schaack S."/>
            <person name="Shukla A."/>
            <person name="Tetreau G."/>
            <person name="Wang Y."/>
            <person name="Xiong G.H."/>
            <person name="Traut W."/>
            <person name="Walsh T.K."/>
            <person name="Worley K.C."/>
            <person name="Wu D."/>
            <person name="Wu W."/>
            <person name="Wu Y.Q."/>
            <person name="Zhang X."/>
            <person name="Zou Z."/>
            <person name="Zucker H."/>
            <person name="Briscoe A.D."/>
            <person name="Burmester T."/>
            <person name="Clem R.J."/>
            <person name="Feyereisen R."/>
            <person name="Grimmelikhuijzen C.J.P."/>
            <person name="Hamodrakas S.J."/>
            <person name="Hansson B.S."/>
            <person name="Huguet E."/>
            <person name="Jermiin L.S."/>
            <person name="Lan Q."/>
            <person name="Lehman H.K."/>
            <person name="Lorenzen M."/>
            <person name="Merzendorfer H."/>
            <person name="Michalopoulos I."/>
            <person name="Morton D.B."/>
            <person name="Muthukrishnan S."/>
            <person name="Oakeshott J.G."/>
            <person name="Palmer W."/>
            <person name="Park Y."/>
            <person name="Passarelli A.L."/>
            <person name="Rozas J."/>
            <person name="Schwartz L.M."/>
            <person name="Smith W."/>
            <person name="Southgate A."/>
            <person name="Vilcinskas A."/>
            <person name="Vogt R."/>
            <person name="Wang P."/>
            <person name="Werren J."/>
            <person name="Yu X.Q."/>
            <person name="Zhou J.J."/>
            <person name="Brown S.J."/>
            <person name="Scherer S.E."/>
            <person name="Richards S."/>
            <person name="Blissard G.W."/>
        </authorList>
    </citation>
    <scope>NUCLEOTIDE SEQUENCE</scope>
</reference>
<evidence type="ECO:0000313" key="6">
    <source>
        <dbReference type="Proteomes" id="UP000791440"/>
    </source>
</evidence>
<reference evidence="5" key="2">
    <citation type="submission" date="2020-12" db="EMBL/GenBank/DDBJ databases">
        <authorList>
            <person name="Kanost M."/>
        </authorList>
    </citation>
    <scope>NUCLEOTIDE SEQUENCE</scope>
</reference>
<keyword evidence="6" id="KW-1185">Reference proteome</keyword>
<dbReference type="EMBL" id="JH668324">
    <property type="protein sequence ID" value="KAG6445716.1"/>
    <property type="molecule type" value="Genomic_DNA"/>
</dbReference>
<evidence type="ECO:0000256" key="1">
    <source>
        <dbReference type="ARBA" id="ARBA00004123"/>
    </source>
</evidence>
<evidence type="ECO:0000259" key="4">
    <source>
        <dbReference type="Pfam" id="PF04825"/>
    </source>
</evidence>
<dbReference type="GO" id="GO:0005634">
    <property type="term" value="C:nucleus"/>
    <property type="evidence" value="ECO:0007669"/>
    <property type="project" value="UniProtKB-SubCell"/>
</dbReference>
<dbReference type="PANTHER" id="PTHR12585">
    <property type="entry name" value="SCC1 / RAD21 FAMILY MEMBER"/>
    <property type="match status" value="1"/>
</dbReference>
<evidence type="ECO:0000256" key="2">
    <source>
        <dbReference type="ARBA" id="ARBA00023242"/>
    </source>
</evidence>
<evidence type="ECO:0000256" key="3">
    <source>
        <dbReference type="SAM" id="MobiDB-lite"/>
    </source>
</evidence>
<name>A0A922CGX9_MANSE</name>
<protein>
    <recommendedName>
        <fullName evidence="4">Rad21/Rec8-like protein N-terminal domain-containing protein</fullName>
    </recommendedName>
</protein>
<feature type="region of interest" description="Disordered" evidence="3">
    <location>
        <begin position="624"/>
        <end position="659"/>
    </location>
</feature>
<sequence>MFYPVDSLKRGGRFYLCWVADSWPLRFATITHRQLWSQDVRKICDDLLNVMTNESGRATNRFSLRLSSQLMRGLVRLYQKKVTVFLGELCMLNAHVIKNTNRKWTIHKVAPTSVAPQQLLIEDIPQVLIQEEPENEQRIEEMIQNSGNVVSNIQEITLKEAAIPDHPQPINDGFGEENPEQAMPMLAERTLEFMLQAEGSAIQHSGLELVDKSQDKSHDKTQDKSRLALDPQMERISEHDVSMFGGVTGEGVLPVPDIEKEIPDIPEFPNPEPAPNQQSEMLVNVLRQITEQDVVISKVDTTKAVQERVEPMEVELEELEETEPRQKRRKFKNKLIIDKNTKLSGNFLRARISNIAVELRCEDSADDIVDLRVPWDVYFSRPTHAGDRVSSNLNLDITRLFIRNLGVVGTRTLPEREMEEARERHRMYTRSVLERIEEVEEPTAHDKTQAPQLEPAEVDISTRSVDVTAPRVSVPQQELDISELPTQKLETLSQQARKRTGEPEIVTTVSFLYVFNLLLNFGNVLNIYLNFQPKRQKSGYISFRISQQLATESPVAISENEKENVTIEQPSPTKRARRSTVLKEISQVEENITAKDTEKSVTVMLQQAGLADIETYQPVEIEQRAVTQKSQRHRSESSETPLGSLDRTRVSLGDSEQTTDSKRFIRDQWGTEGTMVKILKCIKAEVMPVTVRNLIAKGPVIFGYKKIIAARCFTSMLSKFIFYIKQKENKTYVNKLKKIKFHFFFIVHQTITKT</sequence>
<keyword evidence="2" id="KW-0539">Nucleus</keyword>
<dbReference type="AlphaFoldDB" id="A0A922CGX9"/>
<dbReference type="Proteomes" id="UP000791440">
    <property type="component" value="Unassembled WGS sequence"/>
</dbReference>
<comment type="caution">
    <text evidence="5">The sequence shown here is derived from an EMBL/GenBank/DDBJ whole genome shotgun (WGS) entry which is preliminary data.</text>
</comment>
<dbReference type="PANTHER" id="PTHR12585:SF69">
    <property type="entry name" value="FI11703P"/>
    <property type="match status" value="1"/>
</dbReference>
<organism evidence="5 6">
    <name type="scientific">Manduca sexta</name>
    <name type="common">Tobacco hawkmoth</name>
    <name type="synonym">Tobacco hornworm</name>
    <dbReference type="NCBI Taxonomy" id="7130"/>
    <lineage>
        <taxon>Eukaryota</taxon>
        <taxon>Metazoa</taxon>
        <taxon>Ecdysozoa</taxon>
        <taxon>Arthropoda</taxon>
        <taxon>Hexapoda</taxon>
        <taxon>Insecta</taxon>
        <taxon>Pterygota</taxon>
        <taxon>Neoptera</taxon>
        <taxon>Endopterygota</taxon>
        <taxon>Lepidoptera</taxon>
        <taxon>Glossata</taxon>
        <taxon>Ditrysia</taxon>
        <taxon>Bombycoidea</taxon>
        <taxon>Sphingidae</taxon>
        <taxon>Sphinginae</taxon>
        <taxon>Sphingini</taxon>
        <taxon>Manduca</taxon>
    </lineage>
</organism>
<proteinExistence type="predicted"/>
<dbReference type="InterPro" id="IPR039781">
    <property type="entry name" value="Rad21/Rec8-like"/>
</dbReference>
<dbReference type="InterPro" id="IPR006910">
    <property type="entry name" value="Rad21_Rec8_N"/>
</dbReference>
<dbReference type="Pfam" id="PF04825">
    <property type="entry name" value="Rad21_Rec8_N"/>
    <property type="match status" value="1"/>
</dbReference>
<dbReference type="GO" id="GO:0007062">
    <property type="term" value="P:sister chromatid cohesion"/>
    <property type="evidence" value="ECO:0007669"/>
    <property type="project" value="InterPro"/>
</dbReference>